<sequence>MRKFHVLALAALLPLAACGKSDPPPASSSTDATAAPAANTALGRKIQEAMTKAGEKLATENVSVGGKGGNHGFGYRSRSGGKDLPKAEITPQGDLLIAGKPVPVDEAQRKLLLEHRGHIIGIAQAGIAIGMQGADLGIKAATGALKSVFTGTTDDFEKQMEAEGRRIEAEAKKLCALMPGLLASQNALAEALPAFQPYATMDQSDIDDCGKDGNYDFDLDGPSSASAGDEGDRDAGTHAQHMDAAAEADAAAKGSSTGKQ</sequence>
<dbReference type="RefSeq" id="WP_052633402.1">
    <property type="nucleotide sequence ID" value="NZ_CP011144.1"/>
</dbReference>
<feature type="region of interest" description="Disordered" evidence="1">
    <location>
        <begin position="210"/>
        <end position="260"/>
    </location>
</feature>
<dbReference type="EMBL" id="CP011144">
    <property type="protein sequence ID" value="AKC87790.1"/>
    <property type="molecule type" value="Genomic_DNA"/>
</dbReference>
<protein>
    <recommendedName>
        <fullName evidence="5">Secreted protein</fullName>
    </recommendedName>
</protein>
<dbReference type="KEGG" id="psuw:WQ53_14510"/>
<evidence type="ECO:0008006" key="5">
    <source>
        <dbReference type="Google" id="ProtNLM"/>
    </source>
</evidence>
<dbReference type="Proteomes" id="UP000033067">
    <property type="component" value="Chromosome"/>
</dbReference>
<feature type="signal peptide" evidence="2">
    <location>
        <begin position="1"/>
        <end position="19"/>
    </location>
</feature>
<evidence type="ECO:0000256" key="2">
    <source>
        <dbReference type="SAM" id="SignalP"/>
    </source>
</evidence>
<accession>A0A0E3UPF9</accession>
<proteinExistence type="predicted"/>
<feature type="chain" id="PRO_5002413389" description="Secreted protein" evidence="2">
    <location>
        <begin position="20"/>
        <end position="260"/>
    </location>
</feature>
<gene>
    <name evidence="3" type="ORF">WQ53_14510</name>
</gene>
<name>A0A0E3UPF9_9GAMM</name>
<keyword evidence="4" id="KW-1185">Reference proteome</keyword>
<dbReference type="PATRIC" id="fig|314722.6.peg.3145"/>
<evidence type="ECO:0000313" key="3">
    <source>
        <dbReference type="EMBL" id="AKC87790.1"/>
    </source>
</evidence>
<keyword evidence="2" id="KW-0732">Signal</keyword>
<dbReference type="OrthoDB" id="6057407at2"/>
<dbReference type="AlphaFoldDB" id="A0A0E3UPF9"/>
<evidence type="ECO:0000313" key="4">
    <source>
        <dbReference type="Proteomes" id="UP000033067"/>
    </source>
</evidence>
<evidence type="ECO:0000256" key="1">
    <source>
        <dbReference type="SAM" id="MobiDB-lite"/>
    </source>
</evidence>
<feature type="compositionally biased region" description="Low complexity" evidence="1">
    <location>
        <begin position="243"/>
        <end position="252"/>
    </location>
</feature>
<organism evidence="3 4">
    <name type="scientific">Pseudoxanthomonas suwonensis</name>
    <dbReference type="NCBI Taxonomy" id="314722"/>
    <lineage>
        <taxon>Bacteria</taxon>
        <taxon>Pseudomonadati</taxon>
        <taxon>Pseudomonadota</taxon>
        <taxon>Gammaproteobacteria</taxon>
        <taxon>Lysobacterales</taxon>
        <taxon>Lysobacteraceae</taxon>
        <taxon>Pseudoxanthomonas</taxon>
    </lineage>
</organism>
<reference evidence="3 4" key="1">
    <citation type="journal article" date="2015" name="Genome Announc.">
        <title>Complete Genome Sequence of Pseudoxanthomonas suwonensis Strain J1, a Cellulose-Degrading Bacterium Isolated from Leaf- and Wood-Enriched Soil.</title>
        <authorList>
            <person name="Hou L."/>
            <person name="Jiang J."/>
            <person name="Xu Z."/>
            <person name="Zhou Y."/>
            <person name="Leung F.C."/>
        </authorList>
    </citation>
    <scope>NUCLEOTIDE SEQUENCE [LARGE SCALE GENOMIC DNA]</scope>
    <source>
        <strain evidence="3 4">J1</strain>
    </source>
</reference>